<dbReference type="Gene3D" id="3.40.50.2000">
    <property type="entry name" value="Glycogen Phosphorylase B"/>
    <property type="match status" value="2"/>
</dbReference>
<evidence type="ECO:0000259" key="2">
    <source>
        <dbReference type="Pfam" id="PF00534"/>
    </source>
</evidence>
<dbReference type="Pfam" id="PF00534">
    <property type="entry name" value="Glycos_transf_1"/>
    <property type="match status" value="1"/>
</dbReference>
<dbReference type="EMBL" id="VXMH01000071">
    <property type="protein sequence ID" value="MYC96018.1"/>
    <property type="molecule type" value="Genomic_DNA"/>
</dbReference>
<dbReference type="PANTHER" id="PTHR46401">
    <property type="entry name" value="GLYCOSYLTRANSFERASE WBBK-RELATED"/>
    <property type="match status" value="1"/>
</dbReference>
<evidence type="ECO:0000256" key="1">
    <source>
        <dbReference type="ARBA" id="ARBA00022679"/>
    </source>
</evidence>
<organism evidence="4">
    <name type="scientific">Caldilineaceae bacterium SB0661_bin_32</name>
    <dbReference type="NCBI Taxonomy" id="2605255"/>
    <lineage>
        <taxon>Bacteria</taxon>
        <taxon>Bacillati</taxon>
        <taxon>Chloroflexota</taxon>
        <taxon>Caldilineae</taxon>
        <taxon>Caldilineales</taxon>
        <taxon>Caldilineaceae</taxon>
    </lineage>
</organism>
<keyword evidence="1 4" id="KW-0808">Transferase</keyword>
<dbReference type="GO" id="GO:0016757">
    <property type="term" value="F:glycosyltransferase activity"/>
    <property type="evidence" value="ECO:0007669"/>
    <property type="project" value="InterPro"/>
</dbReference>
<feature type="domain" description="Glycosyltransferase subfamily 4-like N-terminal" evidence="3">
    <location>
        <begin position="16"/>
        <end position="163"/>
    </location>
</feature>
<feature type="domain" description="Glycosyl transferase family 1" evidence="2">
    <location>
        <begin position="189"/>
        <end position="345"/>
    </location>
</feature>
<dbReference type="PANTHER" id="PTHR46401:SF2">
    <property type="entry name" value="GLYCOSYLTRANSFERASE WBBK-RELATED"/>
    <property type="match status" value="1"/>
</dbReference>
<dbReference type="SUPFAM" id="SSF53756">
    <property type="entry name" value="UDP-Glycosyltransferase/glycogen phosphorylase"/>
    <property type="match status" value="1"/>
</dbReference>
<dbReference type="InterPro" id="IPR028098">
    <property type="entry name" value="Glyco_trans_4-like_N"/>
</dbReference>
<evidence type="ECO:0000259" key="3">
    <source>
        <dbReference type="Pfam" id="PF13439"/>
    </source>
</evidence>
<dbReference type="InterPro" id="IPR001296">
    <property type="entry name" value="Glyco_trans_1"/>
</dbReference>
<gene>
    <name evidence="4" type="ORF">F4X14_13740</name>
</gene>
<dbReference type="Pfam" id="PF13439">
    <property type="entry name" value="Glyco_transf_4"/>
    <property type="match status" value="1"/>
</dbReference>
<accession>A0A6B1D8L8</accession>
<reference evidence="4" key="1">
    <citation type="submission" date="2019-09" db="EMBL/GenBank/DDBJ databases">
        <title>Characterisation of the sponge microbiome using genome-centric metagenomics.</title>
        <authorList>
            <person name="Engelberts J.P."/>
            <person name="Robbins S.J."/>
            <person name="De Goeij J.M."/>
            <person name="Aranda M."/>
            <person name="Bell S.C."/>
            <person name="Webster N.S."/>
        </authorList>
    </citation>
    <scope>NUCLEOTIDE SEQUENCE</scope>
    <source>
        <strain evidence="4">SB0661_bin_32</strain>
    </source>
</reference>
<dbReference type="AlphaFoldDB" id="A0A6B1D8L8"/>
<sequence length="383" mass="43173">MRVGIDARLSYHQPAGISRYTKHLIEELAQLDRETSYTVFQHRKQREPLTNAPNFHRRTLFTPVHTRVEQPMLAAELSFHSLDLLHSTDFIPPLHSSVPSVITVHDLAFLRWPHFLTESHAAYYSQIDRAVRHARHIIVPSESTKNDVVRQLGASPKKISVIYEAAAPHYAPLSQGQCLTAMQRKYGLPEKYIFFVSTIEPRKNIGGLLEAFHHLRKYYGVEDTGLVLAGKPGWLYEEVYRKVEQLGLGQSTFFLGRVPDEDLHQLFVGARCHAHPAYYEGFGLSPLEAMACGTPTIVSNTSSMPEVVGDAALIVDPSDWEEIAVAMHRLLTEDELHKELRQKGLQRASVFSWSRAASETLDVYRMVCDRTSVTAASAHHSSA</sequence>
<dbReference type="GO" id="GO:0009103">
    <property type="term" value="P:lipopolysaccharide biosynthetic process"/>
    <property type="evidence" value="ECO:0007669"/>
    <property type="project" value="TreeGrafter"/>
</dbReference>
<protein>
    <submittedName>
        <fullName evidence="4">Glycosyltransferase family 4 protein</fullName>
    </submittedName>
</protein>
<comment type="caution">
    <text evidence="4">The sequence shown here is derived from an EMBL/GenBank/DDBJ whole genome shotgun (WGS) entry which is preliminary data.</text>
</comment>
<dbReference type="FunFam" id="3.40.50.2000:FF:000119">
    <property type="entry name" value="Glycosyl transferase group 1"/>
    <property type="match status" value="1"/>
</dbReference>
<dbReference type="CDD" id="cd03809">
    <property type="entry name" value="GT4_MtfB-like"/>
    <property type="match status" value="1"/>
</dbReference>
<proteinExistence type="predicted"/>
<name>A0A6B1D8L8_9CHLR</name>
<evidence type="ECO:0000313" key="4">
    <source>
        <dbReference type="EMBL" id="MYC96018.1"/>
    </source>
</evidence>